<protein>
    <recommendedName>
        <fullName evidence="4">K Homology domain-containing protein</fullName>
    </recommendedName>
</protein>
<reference evidence="2 3" key="1">
    <citation type="journal article" date="2024" name="Commun. Biol.">
        <title>Comparative genomic analysis of thermophilic fungi reveals convergent evolutionary adaptations and gene losses.</title>
        <authorList>
            <person name="Steindorff A.S."/>
            <person name="Aguilar-Pontes M.V."/>
            <person name="Robinson A.J."/>
            <person name="Andreopoulos B."/>
            <person name="LaButti K."/>
            <person name="Kuo A."/>
            <person name="Mondo S."/>
            <person name="Riley R."/>
            <person name="Otillar R."/>
            <person name="Haridas S."/>
            <person name="Lipzen A."/>
            <person name="Grimwood J."/>
            <person name="Schmutz J."/>
            <person name="Clum A."/>
            <person name="Reid I.D."/>
            <person name="Moisan M.C."/>
            <person name="Butler G."/>
            <person name="Nguyen T.T.M."/>
            <person name="Dewar K."/>
            <person name="Conant G."/>
            <person name="Drula E."/>
            <person name="Henrissat B."/>
            <person name="Hansel C."/>
            <person name="Singer S."/>
            <person name="Hutchinson M.I."/>
            <person name="de Vries R.P."/>
            <person name="Natvig D.O."/>
            <person name="Powell A.J."/>
            <person name="Tsang A."/>
            <person name="Grigoriev I.V."/>
        </authorList>
    </citation>
    <scope>NUCLEOTIDE SEQUENCE [LARGE SCALE GENOMIC DNA]</scope>
    <source>
        <strain evidence="2 3">ATCC 24622</strain>
    </source>
</reference>
<evidence type="ECO:0000256" key="1">
    <source>
        <dbReference type="SAM" id="MobiDB-lite"/>
    </source>
</evidence>
<name>A0ABR3V7A5_9PEZI</name>
<proteinExistence type="predicted"/>
<dbReference type="Proteomes" id="UP001586593">
    <property type="component" value="Unassembled WGS sequence"/>
</dbReference>
<comment type="caution">
    <text evidence="2">The sequence shown here is derived from an EMBL/GenBank/DDBJ whole genome shotgun (WGS) entry which is preliminary data.</text>
</comment>
<organism evidence="2 3">
    <name type="scientific">Phialemonium thermophilum</name>
    <dbReference type="NCBI Taxonomy" id="223376"/>
    <lineage>
        <taxon>Eukaryota</taxon>
        <taxon>Fungi</taxon>
        <taxon>Dikarya</taxon>
        <taxon>Ascomycota</taxon>
        <taxon>Pezizomycotina</taxon>
        <taxon>Sordariomycetes</taxon>
        <taxon>Sordariomycetidae</taxon>
        <taxon>Cephalothecales</taxon>
        <taxon>Cephalothecaceae</taxon>
        <taxon>Phialemonium</taxon>
    </lineage>
</organism>
<evidence type="ECO:0000313" key="2">
    <source>
        <dbReference type="EMBL" id="KAL1837669.1"/>
    </source>
</evidence>
<evidence type="ECO:0008006" key="4">
    <source>
        <dbReference type="Google" id="ProtNLM"/>
    </source>
</evidence>
<accession>A0ABR3V7A5</accession>
<evidence type="ECO:0000313" key="3">
    <source>
        <dbReference type="Proteomes" id="UP001586593"/>
    </source>
</evidence>
<dbReference type="EMBL" id="JAZHXJ010002603">
    <property type="protein sequence ID" value="KAL1837669.1"/>
    <property type="molecule type" value="Genomic_DNA"/>
</dbReference>
<sequence length="80" mass="8750">MRQLRPGRPHQDQQKALPASERNDAARTESGGRLCARDPSGSRGGAVFWRDMRWGGVTHLKVGGLIGRDGQSPKQVVCIQ</sequence>
<feature type="region of interest" description="Disordered" evidence="1">
    <location>
        <begin position="1"/>
        <end position="44"/>
    </location>
</feature>
<keyword evidence="3" id="KW-1185">Reference proteome</keyword>
<gene>
    <name evidence="2" type="ORF">VTK73DRAFT_4623</name>
</gene>